<keyword evidence="5" id="KW-0156">Chromatin regulator</keyword>
<dbReference type="InterPro" id="IPR001965">
    <property type="entry name" value="Znf_PHD"/>
</dbReference>
<evidence type="ECO:0000256" key="8">
    <source>
        <dbReference type="ARBA" id="ARBA00023242"/>
    </source>
</evidence>
<dbReference type="Gene3D" id="2.170.270.10">
    <property type="entry name" value="SET domain"/>
    <property type="match status" value="1"/>
</dbReference>
<feature type="transmembrane region" description="Helical" evidence="11">
    <location>
        <begin position="1968"/>
        <end position="1989"/>
    </location>
</feature>
<proteinExistence type="predicted"/>
<evidence type="ECO:0000259" key="12">
    <source>
        <dbReference type="PROSITE" id="PS50016"/>
    </source>
</evidence>
<dbReference type="PROSITE" id="PS50280">
    <property type="entry name" value="SET"/>
    <property type="match status" value="1"/>
</dbReference>
<dbReference type="EMBL" id="CP039351">
    <property type="protein sequence ID" value="QCD99314.1"/>
    <property type="molecule type" value="Genomic_DNA"/>
</dbReference>
<feature type="domain" description="PHD-type" evidence="14">
    <location>
        <begin position="1669"/>
        <end position="1785"/>
    </location>
</feature>
<keyword evidence="15" id="KW-0489">Methyltransferase</keyword>
<keyword evidence="15" id="KW-0808">Transferase</keyword>
<dbReference type="GO" id="GO:0045893">
    <property type="term" value="P:positive regulation of DNA-templated transcription"/>
    <property type="evidence" value="ECO:0007669"/>
    <property type="project" value="TreeGrafter"/>
</dbReference>
<keyword evidence="7" id="KW-0804">Transcription</keyword>
<dbReference type="SMART" id="SM00317">
    <property type="entry name" value="SET"/>
    <property type="match status" value="1"/>
</dbReference>
<keyword evidence="11" id="KW-0812">Transmembrane</keyword>
<reference evidence="15 16" key="1">
    <citation type="submission" date="2019-04" db="EMBL/GenBank/DDBJ databases">
        <title>An improved genome assembly and genetic linkage map for asparagus bean, Vigna unguiculata ssp. sesquipedialis.</title>
        <authorList>
            <person name="Xia Q."/>
            <person name="Zhang R."/>
            <person name="Dong Y."/>
        </authorList>
    </citation>
    <scope>NUCLEOTIDE SEQUENCE [LARGE SCALE GENOMIC DNA]</scope>
    <source>
        <tissue evidence="15">Leaf</tissue>
    </source>
</reference>
<dbReference type="InterPro" id="IPR046341">
    <property type="entry name" value="SET_dom_sf"/>
</dbReference>
<feature type="compositionally biased region" description="Basic and acidic residues" evidence="10">
    <location>
        <begin position="1047"/>
        <end position="1060"/>
    </location>
</feature>
<dbReference type="InterPro" id="IPR013083">
    <property type="entry name" value="Znf_RING/FYVE/PHD"/>
</dbReference>
<dbReference type="CDD" id="cd15571">
    <property type="entry name" value="ePHD"/>
    <property type="match status" value="1"/>
</dbReference>
<sequence>MRPCSLLKHYAASGSHVVSMLYSRQLCMYYIINNTEMDASYLYPQFAHGLRSKFVGGKQGPIYPSFPLSTTHGSGQTDAGNSFLTLLYGSPSSLRYDFQNMSECKLGMSSGDYTDAIGNSVVGSIESGTFRTSGVGLITENLVNCNLQSWVNNFPEISSRAMVGLNNSSNFVFHNIWASNTATQHTVPGDTKVAESFSFPGQCRGTCTAFGLNGRCSDIHTTPNVALEWSSSKYSTPYMSGCPRVFCMGKSGQLLLSHTGLLGVVCSCHCSHMSVLKFCEHSGLHGGDPGDAVCMESGETISQWRKLYFLKFGIRSLGNENEWDWPEVLSTTGSLMKSNASAFDMSKTNLSHILSSSAVMSRSGKSSDYVMCPNNAHMENNLFIGTLSRKQATTIQDGCNIPLKGFTGISQNSFVGQLKNQLMESNLAMYTTAPNFGGTQLDDGCHPIPPFLDSLKRKVSLSTVHSPLQTPTNRLKDHDCMKKNANGLVGRDAASSNVDLRLGQPPQTGNPLPSFVEPLQFKALASTPKLQPQKQMINNADLSRGEGLQNNFSYAAASFKMVEELPQLKPKNYMSAVSKASVKARSEIQNVAKGVSFSPFLQVDVPGRKTQASEILWVDDSPNMPKKLYSDYGHTGRQSNKSVVGTNKYLENDIGVSFAEDSGGKKNLGFGIGQLMEYPSSIMRSVGGYDSCISVVHEKMHEANFESSLPSDTSVRANILHGSHNTSSHGLENYVNPQTSIPFKDILKAPPYHVSVSVSNQTPTLPQQQAINILISIPIFFILNNMDAYFVDENTRLLAMTQIPELSKQHHALHFNMNQKQGGSSSILKVQHYTCEASTSEQGTSCATLKLPQNSWIFENHENTVGMNGYYHLSDLSPTPLHSKEKESQCKHSYDLQNEETSLSLGISKDNIRSSAFEKCSEQPSNICVEGKYPCAALINCCQPLCKNIGQQFADVSGETSLKMPLDLCRNLNISNNGNIHFEQGGKILGQDSTIIGFHTPQWRDVPSKVRKAVCDARTLDQTSNGLDKEGRDGFQLGKISTKRSKRTTDMGDLSEEKENSNVSSGCSAPVITQASVMVNKIDYCTDDAIDTGFVNNLVVDEGSGIDQGSMSDLVESKRTDESLGLISGNYLKNGCSRVLNDESCCDLLDDLKLLDSSIWKKEKNQNHFLLSANCKTNQSQKVKRGIKGRKRKRNAVRILDASLSSEFTSLLHNKNNEDAEIFNSSCLSKEMQLHSLPSLQKSFNKSSFAQPCNKRIQSAFASKIVSCKNRLRKHLGHKVAYESQSDSDAEFHSFPGVSGTKRLRKNLTSHFEQFHMQEPSYEEPENGKLRPFLCRKENDHGITRPVVCGKHGEICKEHLAKEVQKPAKIVSLKKVLKSSKRCMSHTNGKRRLTLEKQWKRLSIGTDSGYCCGNHGLKFKESIETQNTIIYDEANVDMSLEDLERGGKQDAKDKQVVRVGNRENVPLKVKNKDIRKHRSINELSAKETKVTDMMNCAQDRETGLCSPKSRNSIQGHLNISTINSDTFCCVCRSSSNDKINCLLECCQCLIRVHQACYGVSKLPKRSRWCCRPCRTNSKNIACVLCGYGGGAMTRATMSHAIVKSLLKVWNGEKDGMPKHTTSCEFFGKEMYAFPSSRADQKSVLKTKIGDTSTDLVKVQISTNHMQHTTTSLSKFKVHNSITAGVLDPTVKQWIHMVCGLWTPGTRCPNVDTMSAFDVSGVSRPRANVVCSICNRSGGSCIECRVADCSVKFHPWCSHQKNLLQSETEGIDDEKIGFYGRCMLHAIEPRYLSMYDPIHEMGSQEEKEFTCARVEGYKGRRWDGFQNNHCQGGCLVPEEQLNAWIHINGQKLCSQGLTKFPDLDMEHDCRKDYARYKQAKGWKHLVVYKSRIHALGLYTSRFISRGEVVVEYIGEIVGLRVADKREKDYQSGKKLQYKSACYFFRIDKEHIIDATRKGGIARFVNHSCLFSRFYCAFINAFVYAYGCWLIKTQYLS</sequence>
<feature type="region of interest" description="Disordered" evidence="10">
    <location>
        <begin position="1025"/>
        <end position="1065"/>
    </location>
</feature>
<keyword evidence="3 9" id="KW-0863">Zinc-finger</keyword>
<dbReference type="Proteomes" id="UP000501690">
    <property type="component" value="Linkage Group LG7"/>
</dbReference>
<dbReference type="SUPFAM" id="SSF82199">
    <property type="entry name" value="SET domain"/>
    <property type="match status" value="1"/>
</dbReference>
<evidence type="ECO:0000256" key="10">
    <source>
        <dbReference type="SAM" id="MobiDB-lite"/>
    </source>
</evidence>
<dbReference type="InterPro" id="IPR001214">
    <property type="entry name" value="SET_dom"/>
</dbReference>
<accession>A0A4D6MHV4</accession>
<dbReference type="PROSITE" id="PS50016">
    <property type="entry name" value="ZF_PHD_2"/>
    <property type="match status" value="1"/>
</dbReference>
<keyword evidence="11" id="KW-1133">Transmembrane helix</keyword>
<dbReference type="InterPro" id="IPR034732">
    <property type="entry name" value="EPHD"/>
</dbReference>
<dbReference type="GO" id="GO:0042800">
    <property type="term" value="F:histone H3K4 methyltransferase activity"/>
    <property type="evidence" value="ECO:0007669"/>
    <property type="project" value="TreeGrafter"/>
</dbReference>
<dbReference type="PANTHER" id="PTHR45838">
    <property type="entry name" value="HISTONE-LYSINE-N-METHYLTRANSFERASE 2 KMT2 FAMILY MEMBER"/>
    <property type="match status" value="1"/>
</dbReference>
<name>A0A4D6MHV4_VIGUN</name>
<evidence type="ECO:0000256" key="11">
    <source>
        <dbReference type="SAM" id="Phobius"/>
    </source>
</evidence>
<evidence type="ECO:0000256" key="3">
    <source>
        <dbReference type="ARBA" id="ARBA00022771"/>
    </source>
</evidence>
<evidence type="ECO:0000313" key="16">
    <source>
        <dbReference type="Proteomes" id="UP000501690"/>
    </source>
</evidence>
<dbReference type="Pfam" id="PF13832">
    <property type="entry name" value="zf-HC5HC2H_2"/>
    <property type="match status" value="1"/>
</dbReference>
<keyword evidence="2" id="KW-0479">Metal-binding</keyword>
<keyword evidence="11" id="KW-0472">Membrane</keyword>
<evidence type="ECO:0000313" key="15">
    <source>
        <dbReference type="EMBL" id="QCD99314.1"/>
    </source>
</evidence>
<dbReference type="GO" id="GO:0008270">
    <property type="term" value="F:zinc ion binding"/>
    <property type="evidence" value="ECO:0007669"/>
    <property type="project" value="UniProtKB-KW"/>
</dbReference>
<protein>
    <submittedName>
        <fullName evidence="15">Histone-lysine N-methyltransferase SETD1</fullName>
    </submittedName>
</protein>
<evidence type="ECO:0000259" key="14">
    <source>
        <dbReference type="PROSITE" id="PS51805"/>
    </source>
</evidence>
<gene>
    <name evidence="15" type="ORF">DEO72_LG7g595</name>
</gene>
<evidence type="ECO:0000256" key="4">
    <source>
        <dbReference type="ARBA" id="ARBA00022833"/>
    </source>
</evidence>
<dbReference type="SMART" id="SM00249">
    <property type="entry name" value="PHD"/>
    <property type="match status" value="2"/>
</dbReference>
<evidence type="ECO:0000256" key="9">
    <source>
        <dbReference type="PROSITE-ProRule" id="PRU00146"/>
    </source>
</evidence>
<dbReference type="GO" id="GO:0035097">
    <property type="term" value="C:histone methyltransferase complex"/>
    <property type="evidence" value="ECO:0007669"/>
    <property type="project" value="TreeGrafter"/>
</dbReference>
<dbReference type="Gene3D" id="3.30.40.10">
    <property type="entry name" value="Zinc/RING finger domain, C3HC4 (zinc finger)"/>
    <property type="match status" value="2"/>
</dbReference>
<feature type="domain" description="PHD-type" evidence="12">
    <location>
        <begin position="1525"/>
        <end position="1576"/>
    </location>
</feature>
<keyword evidence="16" id="KW-1185">Reference proteome</keyword>
<dbReference type="PANTHER" id="PTHR45838:SF4">
    <property type="entry name" value="HISTONE-LYSINE N-METHYLTRANSFERASE TRITHORAX"/>
    <property type="match status" value="1"/>
</dbReference>
<keyword evidence="4" id="KW-0862">Zinc</keyword>
<keyword evidence="8" id="KW-0539">Nucleus</keyword>
<feature type="domain" description="SET" evidence="13">
    <location>
        <begin position="1882"/>
        <end position="1995"/>
    </location>
</feature>
<evidence type="ECO:0000256" key="5">
    <source>
        <dbReference type="ARBA" id="ARBA00022853"/>
    </source>
</evidence>
<dbReference type="InterPro" id="IPR011011">
    <property type="entry name" value="Znf_FYVE_PHD"/>
</dbReference>
<evidence type="ECO:0000256" key="7">
    <source>
        <dbReference type="ARBA" id="ARBA00023163"/>
    </source>
</evidence>
<evidence type="ECO:0000256" key="6">
    <source>
        <dbReference type="ARBA" id="ARBA00023015"/>
    </source>
</evidence>
<organism evidence="15 16">
    <name type="scientific">Vigna unguiculata</name>
    <name type="common">Cowpea</name>
    <dbReference type="NCBI Taxonomy" id="3917"/>
    <lineage>
        <taxon>Eukaryota</taxon>
        <taxon>Viridiplantae</taxon>
        <taxon>Streptophyta</taxon>
        <taxon>Embryophyta</taxon>
        <taxon>Tracheophyta</taxon>
        <taxon>Spermatophyta</taxon>
        <taxon>Magnoliopsida</taxon>
        <taxon>eudicotyledons</taxon>
        <taxon>Gunneridae</taxon>
        <taxon>Pentapetalae</taxon>
        <taxon>rosids</taxon>
        <taxon>fabids</taxon>
        <taxon>Fabales</taxon>
        <taxon>Fabaceae</taxon>
        <taxon>Papilionoideae</taxon>
        <taxon>50 kb inversion clade</taxon>
        <taxon>NPAAA clade</taxon>
        <taxon>indigoferoid/millettioid clade</taxon>
        <taxon>Phaseoleae</taxon>
        <taxon>Vigna</taxon>
    </lineage>
</organism>
<dbReference type="GO" id="GO:0032259">
    <property type="term" value="P:methylation"/>
    <property type="evidence" value="ECO:0007669"/>
    <property type="project" value="UniProtKB-KW"/>
</dbReference>
<dbReference type="Pfam" id="PF16135">
    <property type="entry name" value="TDBD"/>
    <property type="match status" value="1"/>
</dbReference>
<comment type="subcellular location">
    <subcellularLocation>
        <location evidence="1">Nucleus</location>
    </subcellularLocation>
</comment>
<dbReference type="SUPFAM" id="SSF57903">
    <property type="entry name" value="FYVE/PHD zinc finger"/>
    <property type="match status" value="1"/>
</dbReference>
<dbReference type="InterPro" id="IPR032308">
    <property type="entry name" value="TDBD"/>
</dbReference>
<dbReference type="Pfam" id="PF00856">
    <property type="entry name" value="SET"/>
    <property type="match status" value="1"/>
</dbReference>
<dbReference type="PROSITE" id="PS51805">
    <property type="entry name" value="EPHD"/>
    <property type="match status" value="1"/>
</dbReference>
<dbReference type="InterPro" id="IPR019787">
    <property type="entry name" value="Znf_PHD-finger"/>
</dbReference>
<keyword evidence="6" id="KW-0805">Transcription regulation</keyword>
<evidence type="ECO:0000256" key="1">
    <source>
        <dbReference type="ARBA" id="ARBA00004123"/>
    </source>
</evidence>
<evidence type="ECO:0000256" key="2">
    <source>
        <dbReference type="ARBA" id="ARBA00022723"/>
    </source>
</evidence>
<evidence type="ECO:0000259" key="13">
    <source>
        <dbReference type="PROSITE" id="PS50280"/>
    </source>
</evidence>